<evidence type="ECO:0000256" key="1">
    <source>
        <dbReference type="SAM" id="SignalP"/>
    </source>
</evidence>
<dbReference type="OrthoDB" id="9798438at2"/>
<proteinExistence type="predicted"/>
<keyword evidence="3" id="KW-1185">Reference proteome</keyword>
<name>A0A369QFM7_9BACT</name>
<feature type="signal peptide" evidence="1">
    <location>
        <begin position="1"/>
        <end position="21"/>
    </location>
</feature>
<evidence type="ECO:0008006" key="4">
    <source>
        <dbReference type="Google" id="ProtNLM"/>
    </source>
</evidence>
<evidence type="ECO:0000313" key="3">
    <source>
        <dbReference type="Proteomes" id="UP000253919"/>
    </source>
</evidence>
<feature type="chain" id="PRO_5016977169" description="PE-PGRS family protein" evidence="1">
    <location>
        <begin position="22"/>
        <end position="287"/>
    </location>
</feature>
<dbReference type="Proteomes" id="UP000253919">
    <property type="component" value="Unassembled WGS sequence"/>
</dbReference>
<protein>
    <recommendedName>
        <fullName evidence="4">PE-PGRS family protein</fullName>
    </recommendedName>
</protein>
<sequence length="287" mass="32014">MVKFSSLSFLILGLLVFPACDKNILSPINKTEGFENTPTENSLKPIIEEVSGIADSKVNPGKLWVQEDSGRPNQIQFVEHTGKVITKITVKGTVNRDWEDMALSGTDLFIGDIGDNDSKYPEYSFYQFAEPTLATDTVRDVKTIRFQYPDGSHDAEAFIVDPQTKNIYIITKRDNPGKLYQITYPYNYTAVNQAILVGSTKYTGIVSAAVSPDGQEMLLKSYASLYYYKRSGNESILEALQKDFTNLPYNIEPQGEAVTFAADNSGIFTLSEKGLATTVNLNFYKRK</sequence>
<dbReference type="EMBL" id="QASA01000001">
    <property type="protein sequence ID" value="RDC63232.1"/>
    <property type="molecule type" value="Genomic_DNA"/>
</dbReference>
<comment type="caution">
    <text evidence="2">The sequence shown here is derived from an EMBL/GenBank/DDBJ whole genome shotgun (WGS) entry which is preliminary data.</text>
</comment>
<gene>
    <name evidence="2" type="ORF">AHMF7616_01833</name>
</gene>
<dbReference type="AlphaFoldDB" id="A0A369QFM7"/>
<dbReference type="SUPFAM" id="SSF50956">
    <property type="entry name" value="Thermostable phytase (3-phytase)"/>
    <property type="match status" value="1"/>
</dbReference>
<dbReference type="RefSeq" id="WP_115372568.1">
    <property type="nucleotide sequence ID" value="NZ_QASA01000001.1"/>
</dbReference>
<organism evidence="2 3">
    <name type="scientific">Adhaeribacter pallidiroseus</name>
    <dbReference type="NCBI Taxonomy" id="2072847"/>
    <lineage>
        <taxon>Bacteria</taxon>
        <taxon>Pseudomonadati</taxon>
        <taxon>Bacteroidota</taxon>
        <taxon>Cytophagia</taxon>
        <taxon>Cytophagales</taxon>
        <taxon>Hymenobacteraceae</taxon>
        <taxon>Adhaeribacter</taxon>
    </lineage>
</organism>
<accession>A0A369QFM7</accession>
<evidence type="ECO:0000313" key="2">
    <source>
        <dbReference type="EMBL" id="RDC63232.1"/>
    </source>
</evidence>
<reference evidence="2 3" key="1">
    <citation type="submission" date="2018-04" db="EMBL/GenBank/DDBJ databases">
        <title>Adhaeribacter sp. HMF7616 genome sequencing and assembly.</title>
        <authorList>
            <person name="Kang H."/>
            <person name="Kang J."/>
            <person name="Cha I."/>
            <person name="Kim H."/>
            <person name="Joh K."/>
        </authorList>
    </citation>
    <scope>NUCLEOTIDE SEQUENCE [LARGE SCALE GENOMIC DNA]</scope>
    <source>
        <strain evidence="2 3">HMF7616</strain>
    </source>
</reference>
<keyword evidence="1" id="KW-0732">Signal</keyword>